<dbReference type="GeneID" id="57432267"/>
<dbReference type="EMBL" id="QRTJ01000008">
    <property type="protein sequence ID" value="RGQ69052.1"/>
    <property type="molecule type" value="Genomic_DNA"/>
</dbReference>
<feature type="transmembrane region" description="Helical" evidence="3">
    <location>
        <begin position="117"/>
        <end position="137"/>
    </location>
</feature>
<reference evidence="7" key="6">
    <citation type="submission" date="2023-01" db="EMBL/GenBank/DDBJ databases">
        <title>Human gut microbiome strain richness.</title>
        <authorList>
            <person name="Chen-Liaw A."/>
        </authorList>
    </citation>
    <scope>NUCLEOTIDE SEQUENCE</scope>
    <source>
        <strain evidence="8">1001217st1_A9_1001217B_191108</strain>
        <strain evidence="7">RTP21484st1_H11_RTP21484_190118</strain>
    </source>
</reference>
<dbReference type="EMBL" id="QSSX01000046">
    <property type="protein sequence ID" value="RGM19339.1"/>
    <property type="molecule type" value="Genomic_DNA"/>
</dbReference>
<feature type="repeat" description="TPR" evidence="1">
    <location>
        <begin position="175"/>
        <end position="208"/>
    </location>
</feature>
<dbReference type="InterPro" id="IPR011990">
    <property type="entry name" value="TPR-like_helical_dom_sf"/>
</dbReference>
<name>A0A2N5NTI9_MEDGN</name>
<keyword evidence="3" id="KW-0812">Transmembrane</keyword>
<feature type="region of interest" description="Disordered" evidence="2">
    <location>
        <begin position="85"/>
        <end position="107"/>
    </location>
</feature>
<accession>A0A2N5NTI9</accession>
<dbReference type="EMBL" id="JAAIRV010000002">
    <property type="protein sequence ID" value="NSI57190.1"/>
    <property type="molecule type" value="Genomic_DNA"/>
</dbReference>
<evidence type="ECO:0000313" key="22">
    <source>
        <dbReference type="Proteomes" id="UP000284472"/>
    </source>
</evidence>
<comment type="caution">
    <text evidence="11">The sequence shown here is derived from an EMBL/GenBank/DDBJ whole genome shotgun (WGS) entry which is preliminary data.</text>
</comment>
<evidence type="ECO:0000313" key="24">
    <source>
        <dbReference type="Proteomes" id="UP000285697"/>
    </source>
</evidence>
<evidence type="ECO:0000259" key="4">
    <source>
        <dbReference type="Pfam" id="PF13290"/>
    </source>
</evidence>
<evidence type="ECO:0000313" key="12">
    <source>
        <dbReference type="EMBL" id="RGM19339.1"/>
    </source>
</evidence>
<dbReference type="EMBL" id="JAJBOM010000001">
    <property type="protein sequence ID" value="MCB5617560.1"/>
    <property type="molecule type" value="Genomic_DNA"/>
</dbReference>
<evidence type="ECO:0000313" key="17">
    <source>
        <dbReference type="EMBL" id="RHJ14015.1"/>
    </source>
</evidence>
<evidence type="ECO:0000313" key="26">
    <source>
        <dbReference type="Proteomes" id="UP001296581"/>
    </source>
</evidence>
<evidence type="ECO:0000313" key="16">
    <source>
        <dbReference type="EMBL" id="RHG84951.1"/>
    </source>
</evidence>
<dbReference type="EMBL" id="JAQMLR010000003">
    <property type="protein sequence ID" value="MDB8738117.1"/>
    <property type="molecule type" value="Genomic_DNA"/>
</dbReference>
<evidence type="ECO:0000313" key="15">
    <source>
        <dbReference type="EMBL" id="RHG19430.1"/>
    </source>
</evidence>
<dbReference type="InterPro" id="IPR019734">
    <property type="entry name" value="TPR_rpt"/>
</dbReference>
<reference evidence="11" key="3">
    <citation type="submission" date="2020-02" db="EMBL/GenBank/DDBJ databases">
        <authorList>
            <person name="Littmann E."/>
            <person name="Sorbara M."/>
        </authorList>
    </citation>
    <scope>NUCLEOTIDE SEQUENCE</scope>
    <source>
        <strain evidence="11">MSK.11.9</strain>
        <strain evidence="10">MSK.15.32</strain>
    </source>
</reference>
<gene>
    <name evidence="17" type="ORF">DW142_05775</name>
    <name evidence="16" type="ORF">DW243_07255</name>
    <name evidence="15" type="ORF">DW270_06800</name>
    <name evidence="14" type="ORF">DW812_01855</name>
    <name evidence="13" type="ORF">DWY88_06100</name>
    <name evidence="18" type="ORF">DWZ50_00645</name>
    <name evidence="12" type="ORF">DXC31_14335</name>
    <name evidence="11" type="ORF">G4981_01780</name>
    <name evidence="10" type="ORF">G4993_02070</name>
    <name evidence="6" type="ORF">LIQ08_00025</name>
    <name evidence="5" type="ORF">LIQ10_10275</name>
    <name evidence="9" type="ORF">O4N78_02035</name>
    <name evidence="8" type="ORF">PNU63_04885</name>
    <name evidence="7" type="ORF">PNW85_11450</name>
</gene>
<feature type="domain" description="GH29D-like beta-sandwich" evidence="4">
    <location>
        <begin position="339"/>
        <end position="404"/>
    </location>
</feature>
<evidence type="ECO:0000256" key="3">
    <source>
        <dbReference type="SAM" id="Phobius"/>
    </source>
</evidence>
<evidence type="ECO:0000313" key="18">
    <source>
        <dbReference type="EMBL" id="RHM81668.1"/>
    </source>
</evidence>
<evidence type="ECO:0000313" key="9">
    <source>
        <dbReference type="EMBL" id="MDE1202368.1"/>
    </source>
</evidence>
<dbReference type="RefSeq" id="WP_009243815.1">
    <property type="nucleotide sequence ID" value="NZ_AP031446.1"/>
</dbReference>
<reference evidence="9" key="5">
    <citation type="submission" date="2022-12" db="EMBL/GenBank/DDBJ databases">
        <title>Genome of R. gnavus strain RSHDN_120.</title>
        <authorList>
            <person name="Abdugheni R."/>
        </authorList>
    </citation>
    <scope>NUCLEOTIDE SEQUENCE</scope>
    <source>
        <strain evidence="9">RSHDN_120</strain>
    </source>
</reference>
<evidence type="ECO:0000313" key="6">
    <source>
        <dbReference type="EMBL" id="MCB5617560.1"/>
    </source>
</evidence>
<dbReference type="Proteomes" id="UP001212160">
    <property type="component" value="Unassembled WGS sequence"/>
</dbReference>
<dbReference type="Proteomes" id="UP001211731">
    <property type="component" value="Unassembled WGS sequence"/>
</dbReference>
<dbReference type="Proteomes" id="UP000283992">
    <property type="component" value="Unassembled WGS sequence"/>
</dbReference>
<reference evidence="19 20" key="1">
    <citation type="submission" date="2018-08" db="EMBL/GenBank/DDBJ databases">
        <title>A genome reference for cultivated species of the human gut microbiota.</title>
        <authorList>
            <person name="Zou Y."/>
            <person name="Xue W."/>
            <person name="Luo G."/>
        </authorList>
    </citation>
    <scope>NUCLEOTIDE SEQUENCE [LARGE SCALE GENOMIC DNA]</scope>
    <source>
        <strain evidence="13 25">AF27-4BH</strain>
        <strain evidence="18 23">AF33-12</strain>
        <strain evidence="17 21">AM12-54</strain>
        <strain evidence="16 20">AM21-18</strain>
        <strain evidence="15 24">AM22-7AC</strain>
        <strain evidence="14 22">AM32-6</strain>
        <strain evidence="12 19">TF01-20-2</strain>
    </source>
</reference>
<evidence type="ECO:0000313" key="8">
    <source>
        <dbReference type="EMBL" id="MDB8738117.1"/>
    </source>
</evidence>
<dbReference type="EMBL" id="QRIA01000007">
    <property type="protein sequence ID" value="RHG19430.1"/>
    <property type="molecule type" value="Genomic_DNA"/>
</dbReference>
<dbReference type="Proteomes" id="UP000285697">
    <property type="component" value="Unassembled WGS sequence"/>
</dbReference>
<dbReference type="AlphaFoldDB" id="A0A2N5NTI9"/>
<dbReference type="Pfam" id="PF14559">
    <property type="entry name" value="TPR_19"/>
    <property type="match status" value="1"/>
</dbReference>
<dbReference type="Proteomes" id="UP000285610">
    <property type="component" value="Unassembled WGS sequence"/>
</dbReference>
<sequence length="413" mass="46594">MRCTHCNAIIPEGWMRCPRCGKEVQIVPDYNPLDDVLTQEVKGSVEDVTRQLQTKDVRDFGRRQEVYQSKATRVLSQEELDEIQAGRERAARNRSRAEAKRKQQERKKQLVRRRRKVLLILFLVLLIFGAAFGYFLYQNSYVGKVAKGYDALQMKEYQTAEKYFKHAIGKNAQRAEAYSGLAETYMEQDEGDEAESVFLSAIASYPSNEELYRAAISFYEETKQLDKISEILEDCDDESVLSSLKAYVSTEPVFSLDDGKYSEVQEVTLSASGETIYYTTDGTNPTSSSTKYTEPILLNEEGKTQIKAIAYNKKKIPSLVVSKTYEIEFPVADAPVVTPSTGQYSTATQISITVPEGYTAYYTTDGSTPTTESSLYTGPIEMPEGQTLFSTVLVGKTGKMTQITKRNYIYQPQ</sequence>
<evidence type="ECO:0000313" key="11">
    <source>
        <dbReference type="EMBL" id="NSI64036.1"/>
    </source>
</evidence>
<dbReference type="Pfam" id="PF13287">
    <property type="entry name" value="Fn3_assoc"/>
    <property type="match status" value="1"/>
</dbReference>
<dbReference type="InterPro" id="IPR059177">
    <property type="entry name" value="GH29D-like_dom"/>
</dbReference>
<keyword evidence="1" id="KW-0802">TPR repeat</keyword>
<evidence type="ECO:0000313" key="25">
    <source>
        <dbReference type="Proteomes" id="UP000286137"/>
    </source>
</evidence>
<dbReference type="Proteomes" id="UP000286137">
    <property type="component" value="Unassembled WGS sequence"/>
</dbReference>
<protein>
    <submittedName>
        <fullName evidence="5">Chitobiase/beta-hexosaminidase C-terminal domain-containing protein</fullName>
    </submittedName>
    <submittedName>
        <fullName evidence="12">Endoglucanase</fullName>
    </submittedName>
    <submittedName>
        <fullName evidence="11">Tetratricopeptide repeat protein</fullName>
    </submittedName>
</protein>
<proteinExistence type="predicted"/>
<evidence type="ECO:0000256" key="2">
    <source>
        <dbReference type="SAM" id="MobiDB-lite"/>
    </source>
</evidence>
<dbReference type="EMBL" id="JAQMLA010000032">
    <property type="protein sequence ID" value="MDB8687284.1"/>
    <property type="molecule type" value="Genomic_DNA"/>
</dbReference>
<dbReference type="Gene3D" id="1.25.40.10">
    <property type="entry name" value="Tetratricopeptide repeat domain"/>
    <property type="match status" value="1"/>
</dbReference>
<keyword evidence="3" id="KW-1133">Transmembrane helix</keyword>
<evidence type="ECO:0000313" key="21">
    <source>
        <dbReference type="Proteomes" id="UP000283992"/>
    </source>
</evidence>
<organism evidence="11 26">
    <name type="scientific">Mediterraneibacter gnavus</name>
    <name type="common">Ruminococcus gnavus</name>
    <dbReference type="NCBI Taxonomy" id="33038"/>
    <lineage>
        <taxon>Bacteria</taxon>
        <taxon>Bacillati</taxon>
        <taxon>Bacillota</taxon>
        <taxon>Clostridia</taxon>
        <taxon>Lachnospirales</taxon>
        <taxon>Lachnospiraceae</taxon>
        <taxon>Mediterraneibacter</taxon>
    </lineage>
</organism>
<dbReference type="Proteomes" id="UP001297370">
    <property type="component" value="Unassembled WGS sequence"/>
</dbReference>
<dbReference type="EMBL" id="QSIR01000002">
    <property type="protein sequence ID" value="RHD08671.1"/>
    <property type="molecule type" value="Genomic_DNA"/>
</dbReference>
<dbReference type="EMBL" id="QRIS01000010">
    <property type="protein sequence ID" value="RHG84951.1"/>
    <property type="molecule type" value="Genomic_DNA"/>
</dbReference>
<dbReference type="Proteomes" id="UP000260808">
    <property type="component" value="Unassembled WGS sequence"/>
</dbReference>
<evidence type="ECO:0000256" key="1">
    <source>
        <dbReference type="PROSITE-ProRule" id="PRU00339"/>
    </source>
</evidence>
<evidence type="ECO:0000313" key="19">
    <source>
        <dbReference type="Proteomes" id="UP000260808"/>
    </source>
</evidence>
<dbReference type="STRING" id="33038.GCA_900067245_00279"/>
<dbReference type="SMART" id="SM00028">
    <property type="entry name" value="TPR"/>
    <property type="match status" value="2"/>
</dbReference>
<dbReference type="Proteomes" id="UP001149331">
    <property type="component" value="Unassembled WGS sequence"/>
</dbReference>
<dbReference type="EMBL" id="QRLN01000006">
    <property type="protein sequence ID" value="RHJ14015.1"/>
    <property type="molecule type" value="Genomic_DNA"/>
</dbReference>
<evidence type="ECO:0000313" key="13">
    <source>
        <dbReference type="EMBL" id="RGQ69052.1"/>
    </source>
</evidence>
<dbReference type="PROSITE" id="PS50005">
    <property type="entry name" value="TPR"/>
    <property type="match status" value="1"/>
</dbReference>
<dbReference type="Proteomes" id="UP000284472">
    <property type="component" value="Unassembled WGS sequence"/>
</dbReference>
<dbReference type="EMBL" id="JAJBNC010000015">
    <property type="protein sequence ID" value="MCB5494118.1"/>
    <property type="molecule type" value="Genomic_DNA"/>
</dbReference>
<dbReference type="Proteomes" id="UP001297422">
    <property type="component" value="Unassembled WGS sequence"/>
</dbReference>
<dbReference type="EMBL" id="JAPZEG010000001">
    <property type="protein sequence ID" value="MDE1202368.1"/>
    <property type="molecule type" value="Genomic_DNA"/>
</dbReference>
<evidence type="ECO:0000313" key="5">
    <source>
        <dbReference type="EMBL" id="MCB5494118.1"/>
    </source>
</evidence>
<dbReference type="Proteomes" id="UP001296580">
    <property type="component" value="Unassembled WGS sequence"/>
</dbReference>
<keyword evidence="3" id="KW-0472">Membrane</keyword>
<evidence type="ECO:0000313" key="23">
    <source>
        <dbReference type="Proteomes" id="UP000285610"/>
    </source>
</evidence>
<reference evidence="5" key="4">
    <citation type="submission" date="2021-10" db="EMBL/GenBank/DDBJ databases">
        <title>Collection of gut derived symbiotic bacterial strains cultured from healthy donors.</title>
        <authorList>
            <person name="Lin H."/>
            <person name="Littmann E."/>
            <person name="Claire K."/>
            <person name="Pamer E."/>
        </authorList>
    </citation>
    <scope>NUCLEOTIDE SEQUENCE</scope>
    <source>
        <strain evidence="6">MSK.23.18</strain>
        <strain evidence="5">MSK.23.4</strain>
    </source>
</reference>
<evidence type="ECO:0000313" key="7">
    <source>
        <dbReference type="EMBL" id="MDB8687284.1"/>
    </source>
</evidence>
<evidence type="ECO:0000313" key="20">
    <source>
        <dbReference type="Proteomes" id="UP000283981"/>
    </source>
</evidence>
<evidence type="ECO:0000313" key="14">
    <source>
        <dbReference type="EMBL" id="RHD08671.1"/>
    </source>
</evidence>
<dbReference type="Pfam" id="PF13290">
    <property type="entry name" value="CHB_HEX_C_1"/>
    <property type="match status" value="1"/>
</dbReference>
<dbReference type="Proteomes" id="UP000283981">
    <property type="component" value="Unassembled WGS sequence"/>
</dbReference>
<dbReference type="Proteomes" id="UP001296581">
    <property type="component" value="Unassembled WGS sequence"/>
</dbReference>
<dbReference type="InterPro" id="IPR026876">
    <property type="entry name" value="Fn3_assoc_repeat"/>
</dbReference>
<dbReference type="EMBL" id="JAAIRY010000001">
    <property type="protein sequence ID" value="NSI64036.1"/>
    <property type="molecule type" value="Genomic_DNA"/>
</dbReference>
<evidence type="ECO:0000313" key="10">
    <source>
        <dbReference type="EMBL" id="NSI57190.1"/>
    </source>
</evidence>
<reference evidence="11" key="2">
    <citation type="journal article" date="2020" name="Cell Host Microbe">
        <title>Functional and Genomic Variation between Human-Derived Isolates of Lachnospiraceae Reveals Inter- and Intra-Species Diversity.</title>
        <authorList>
            <person name="Sorbara M.T."/>
            <person name="Littmann E.R."/>
            <person name="Fontana E."/>
            <person name="Moody T.U."/>
            <person name="Kohout C.E."/>
            <person name="Gjonbalaj M."/>
            <person name="Eaton V."/>
            <person name="Seok R."/>
            <person name="Leiner I.M."/>
            <person name="Pamer E.G."/>
        </authorList>
    </citation>
    <scope>NUCLEOTIDE SEQUENCE</scope>
    <source>
        <strain evidence="11">MSK.11.9</strain>
        <strain evidence="10">MSK.15.32</strain>
    </source>
</reference>
<dbReference type="EMBL" id="QRQE01000001">
    <property type="protein sequence ID" value="RHM81668.1"/>
    <property type="molecule type" value="Genomic_DNA"/>
</dbReference>
<dbReference type="SUPFAM" id="SSF48452">
    <property type="entry name" value="TPR-like"/>
    <property type="match status" value="1"/>
</dbReference>